<comment type="cofactor">
    <cofactor evidence="1">
        <name>FAD</name>
        <dbReference type="ChEBI" id="CHEBI:57692"/>
    </cofactor>
</comment>
<proteinExistence type="predicted"/>
<accession>A0A3N0IYY5</accession>
<gene>
    <name evidence="7" type="ORF">C1876_15450</name>
    <name evidence="8" type="ORF">DMP09_08830</name>
</gene>
<sequence length="517" mass="54344">MERRAFFKLAGLSAAVLAVSGTLGACEAGKLPDNPLTANNEANETAGQSSVMGQPAISFGADVDVLIVGSGVSGLSAAIDPLEAKRSVMIVDKLDLLGGESFDSNGVMRIAGTDAQQQAGVKTTVDEAWDVRKKELSSGGDENLDFAKLLFSTATDWANRLASDYGAQFADPKTYTQNGVNASVMLPKNGLGDMQSIMMPLRDGLTNKGATFSTGHRAVAFILNESGAPCGMRFCAEASTSVLDVRARRIVIATGGFASSQPLVHANTPDRERVGCYTVSSMGEGQQLCSLLGGQLVDMDKIAPLTSNLPQATAWGLFGPTVIVDALGHRFAREDDVNAAANACYTEERGYWWTVFGKQLTESSQSRSIAEVTSKNAKRLIGPFDTLDELAAGMGISADVLNDTFDRYDGFTKAGKDDDFGRTMFLEELEGPYYALKQVPQRYKTRGGVKTDQTGRVLSVVGAALPNVYCCGSVAAFSVGGLASNGAFGMLVGQAVAASLDDEDKAASDAESENAAS</sequence>
<dbReference type="EMBL" id="PPTT01000036">
    <property type="protein sequence ID" value="RDB65479.1"/>
    <property type="molecule type" value="Genomic_DNA"/>
</dbReference>
<reference evidence="10" key="2">
    <citation type="submission" date="2018-05" db="EMBL/GenBank/DDBJ databases">
        <title>Genome Sequencing of selected type strains of the family Eggerthellaceae.</title>
        <authorList>
            <person name="Danylec N."/>
            <person name="Stoll D.A."/>
            <person name="Doetsch A."/>
            <person name="Huch M."/>
        </authorList>
    </citation>
    <scope>NUCLEOTIDE SEQUENCE [LARGE SCALE GENOMIC DNA]</scope>
    <source>
        <strain evidence="10">DSM 16107</strain>
    </source>
</reference>
<name>A0A3N0IYY5_9ACTN</name>
<keyword evidence="9" id="KW-1185">Reference proteome</keyword>
<dbReference type="RefSeq" id="WP_114547620.1">
    <property type="nucleotide sequence ID" value="NZ_PPTT01000036.1"/>
</dbReference>
<protein>
    <submittedName>
        <fullName evidence="8">FAD-binding dehydrogenase</fullName>
    </submittedName>
</protein>
<dbReference type="Proteomes" id="UP000270112">
    <property type="component" value="Unassembled WGS sequence"/>
</dbReference>
<feature type="domain" description="FAD-dependent oxidoreductase 2 FAD-binding" evidence="6">
    <location>
        <begin position="64"/>
        <end position="485"/>
    </location>
</feature>
<evidence type="ECO:0000313" key="9">
    <source>
        <dbReference type="Proteomes" id="UP000253817"/>
    </source>
</evidence>
<feature type="chain" id="PRO_5039223465" evidence="5">
    <location>
        <begin position="26"/>
        <end position="517"/>
    </location>
</feature>
<dbReference type="Proteomes" id="UP000253817">
    <property type="component" value="Unassembled WGS sequence"/>
</dbReference>
<reference evidence="7 9" key="1">
    <citation type="journal article" date="2018" name="Elife">
        <title>Discovery and characterization of a prevalent human gut bacterial enzyme sufficient for the inactivation of a family of plant toxins.</title>
        <authorList>
            <person name="Koppel N."/>
            <person name="Bisanz J.E."/>
            <person name="Pandelia M.E."/>
            <person name="Turnbaugh P.J."/>
            <person name="Balskus E.P."/>
        </authorList>
    </citation>
    <scope>NUCLEOTIDE SEQUENCE [LARGE SCALE GENOMIC DNA]</scope>
    <source>
        <strain evidence="7 9">DSM 16107</strain>
    </source>
</reference>
<evidence type="ECO:0000313" key="8">
    <source>
        <dbReference type="EMBL" id="RNM41630.1"/>
    </source>
</evidence>
<dbReference type="PROSITE" id="PS51257">
    <property type="entry name" value="PROKAR_LIPOPROTEIN"/>
    <property type="match status" value="1"/>
</dbReference>
<evidence type="ECO:0000256" key="4">
    <source>
        <dbReference type="ARBA" id="ARBA00023002"/>
    </source>
</evidence>
<dbReference type="Gene3D" id="3.50.50.60">
    <property type="entry name" value="FAD/NAD(P)-binding domain"/>
    <property type="match status" value="1"/>
</dbReference>
<dbReference type="InterPro" id="IPR003953">
    <property type="entry name" value="FAD-dep_OxRdtase_2_FAD-bd"/>
</dbReference>
<dbReference type="InterPro" id="IPR027477">
    <property type="entry name" value="Succ_DH/fumarate_Rdtase_cat_sf"/>
</dbReference>
<evidence type="ECO:0000313" key="7">
    <source>
        <dbReference type="EMBL" id="RDB65479.1"/>
    </source>
</evidence>
<dbReference type="EMBL" id="QICC01000031">
    <property type="protein sequence ID" value="RNM41630.1"/>
    <property type="molecule type" value="Genomic_DNA"/>
</dbReference>
<dbReference type="InterPro" id="IPR036188">
    <property type="entry name" value="FAD/NAD-bd_sf"/>
</dbReference>
<keyword evidence="4" id="KW-0560">Oxidoreductase</keyword>
<dbReference type="Pfam" id="PF00890">
    <property type="entry name" value="FAD_binding_2"/>
    <property type="match status" value="1"/>
</dbReference>
<organism evidence="8 10">
    <name type="scientific">Eggerthella sinensis</name>
    <dbReference type="NCBI Taxonomy" id="242230"/>
    <lineage>
        <taxon>Bacteria</taxon>
        <taxon>Bacillati</taxon>
        <taxon>Actinomycetota</taxon>
        <taxon>Coriobacteriia</taxon>
        <taxon>Eggerthellales</taxon>
        <taxon>Eggerthellaceae</taxon>
        <taxon>Eggerthella</taxon>
    </lineage>
</organism>
<evidence type="ECO:0000313" key="10">
    <source>
        <dbReference type="Proteomes" id="UP000270112"/>
    </source>
</evidence>
<evidence type="ECO:0000256" key="2">
    <source>
        <dbReference type="ARBA" id="ARBA00022630"/>
    </source>
</evidence>
<dbReference type="OrthoDB" id="3176983at2"/>
<feature type="signal peptide" evidence="5">
    <location>
        <begin position="1"/>
        <end position="25"/>
    </location>
</feature>
<dbReference type="PANTHER" id="PTHR43400">
    <property type="entry name" value="FUMARATE REDUCTASE"/>
    <property type="match status" value="1"/>
</dbReference>
<dbReference type="SUPFAM" id="SSF56425">
    <property type="entry name" value="Succinate dehydrogenase/fumarate reductase flavoprotein, catalytic domain"/>
    <property type="match status" value="1"/>
</dbReference>
<dbReference type="AlphaFoldDB" id="A0A3N0IYY5"/>
<reference evidence="8" key="3">
    <citation type="journal article" date="2019" name="Microbiol. Resour. Announc.">
        <title>Draft Genome Sequences of Type Strains of Gordonibacter faecihominis, Paraeggerthella hongkongensis, Parvibacter caecicola,Slackia equolifaciens, Slackia faecicanis, and Slackia isoflavoniconvertens.</title>
        <authorList>
            <person name="Danylec N."/>
            <person name="Stoll D.A."/>
            <person name="Dotsch A."/>
            <person name="Huch M."/>
        </authorList>
    </citation>
    <scope>NUCLEOTIDE SEQUENCE</scope>
    <source>
        <strain evidence="8">DSM 16107</strain>
    </source>
</reference>
<dbReference type="InterPro" id="IPR050315">
    <property type="entry name" value="FAD-oxidoreductase_2"/>
</dbReference>
<evidence type="ECO:0000256" key="3">
    <source>
        <dbReference type="ARBA" id="ARBA00022827"/>
    </source>
</evidence>
<comment type="caution">
    <text evidence="8">The sequence shown here is derived from an EMBL/GenBank/DDBJ whole genome shotgun (WGS) entry which is preliminary data.</text>
</comment>
<evidence type="ECO:0000259" key="6">
    <source>
        <dbReference type="Pfam" id="PF00890"/>
    </source>
</evidence>
<dbReference type="GO" id="GO:0033765">
    <property type="term" value="F:steroid dehydrogenase activity, acting on the CH-CH group of donors"/>
    <property type="evidence" value="ECO:0007669"/>
    <property type="project" value="UniProtKB-ARBA"/>
</dbReference>
<evidence type="ECO:0000256" key="5">
    <source>
        <dbReference type="SAM" id="SignalP"/>
    </source>
</evidence>
<keyword evidence="3" id="KW-0274">FAD</keyword>
<keyword evidence="2" id="KW-0285">Flavoprotein</keyword>
<keyword evidence="5" id="KW-0732">Signal</keyword>
<evidence type="ECO:0000256" key="1">
    <source>
        <dbReference type="ARBA" id="ARBA00001974"/>
    </source>
</evidence>
<dbReference type="PANTHER" id="PTHR43400:SF7">
    <property type="entry name" value="FAD-DEPENDENT OXIDOREDUCTASE 2 FAD BINDING DOMAIN-CONTAINING PROTEIN"/>
    <property type="match status" value="1"/>
</dbReference>
<dbReference type="Gene3D" id="3.90.700.10">
    <property type="entry name" value="Succinate dehydrogenase/fumarate reductase flavoprotein, catalytic domain"/>
    <property type="match status" value="1"/>
</dbReference>
<dbReference type="SUPFAM" id="SSF51905">
    <property type="entry name" value="FAD/NAD(P)-binding domain"/>
    <property type="match status" value="1"/>
</dbReference>